<sequence length="619" mass="66926">MPIKLDSLSRASPDPTKGSLSMMLVVQTHLLTAILALVALVNRSLAFAVPDADGLAVTSTSTSSVSAATSSASLLFALSALNATVGGRVKRAIPFEAPCFSIVEGKSVPVDVAACKDIQFNYTDASFRVSHSGAYMLPQWETCQSSPTTEGCLLDSSDPANPLAIQGVNCQLGNIPQYYIEVKSYTDVQAALTFSKLTGVRLSIKNKGHDYKGRSSGKDTLSLWMTNLRSLSHSSSFRPDACFGKTYDAITTGAGVFTQDVYEYADSVNRTVVAGYHQTVGFSGGYFLGGGHSNLSPVYGLAADRVVQVKVVTPDGIYRTANECQNEDLFFALRGGGGSAFGVVIESTHRVEPLFPIQAAVITFTSSASTDLAAWYSLMVDNSYKWANDGWGGHIVGPSLIHVTPLLSNEEAKASMQPAVDFAMAHNGTVTIEELPSYLAFFTKYVTSVEARVGSEIAFGTRLIPSKFFSVAEGRSQLSALINDTLSSASLYIIAGTPWLYNETAGATAVTPTWRDAIWHLGIVPQVFQYNDTLAERGARYKALSEHIQKFRDLTPGSGAYFNEGDVYEPDHETSYWGNNYPKLLAVKRKYDPNGLLDCWQCVGWQGESDDLYQCYVKL</sequence>
<dbReference type="InterPro" id="IPR012951">
    <property type="entry name" value="BBE"/>
</dbReference>
<gene>
    <name evidence="4" type="ORF">K466DRAFT_596999</name>
</gene>
<feature type="domain" description="FAD-binding PCMH-type" evidence="3">
    <location>
        <begin position="172"/>
        <end position="354"/>
    </location>
</feature>
<dbReference type="STRING" id="1314778.A0A5C3PM52"/>
<dbReference type="InterPro" id="IPR050432">
    <property type="entry name" value="FAD-linked_Oxidoreductases_BP"/>
</dbReference>
<dbReference type="PANTHER" id="PTHR13878">
    <property type="entry name" value="GULONOLACTONE OXIDASE"/>
    <property type="match status" value="1"/>
</dbReference>
<dbReference type="GO" id="GO:0016491">
    <property type="term" value="F:oxidoreductase activity"/>
    <property type="evidence" value="ECO:0007669"/>
    <property type="project" value="UniProtKB-KW"/>
</dbReference>
<dbReference type="InParanoid" id="A0A5C3PM52"/>
<dbReference type="InterPro" id="IPR016169">
    <property type="entry name" value="FAD-bd_PCMH_sub2"/>
</dbReference>
<keyword evidence="5" id="KW-1185">Reference proteome</keyword>
<dbReference type="InterPro" id="IPR016166">
    <property type="entry name" value="FAD-bd_PCMH"/>
</dbReference>
<dbReference type="InterPro" id="IPR036318">
    <property type="entry name" value="FAD-bd_PCMH-like_sf"/>
</dbReference>
<dbReference type="InterPro" id="IPR006094">
    <property type="entry name" value="Oxid_FAD_bind_N"/>
</dbReference>
<dbReference type="EMBL" id="ML211047">
    <property type="protein sequence ID" value="TFK90401.1"/>
    <property type="molecule type" value="Genomic_DNA"/>
</dbReference>
<evidence type="ECO:0000256" key="2">
    <source>
        <dbReference type="ARBA" id="ARBA00023002"/>
    </source>
</evidence>
<dbReference type="PANTHER" id="PTHR13878:SF91">
    <property type="entry name" value="FAD BINDING DOMAIN PROTEIN (AFU_ORTHOLOGUE AFUA_6G12070)-RELATED"/>
    <property type="match status" value="1"/>
</dbReference>
<dbReference type="AlphaFoldDB" id="A0A5C3PM52"/>
<dbReference type="PROSITE" id="PS51387">
    <property type="entry name" value="FAD_PCMH"/>
    <property type="match status" value="1"/>
</dbReference>
<name>A0A5C3PM52_9APHY</name>
<protein>
    <submittedName>
        <fullName evidence="4">FAD-binding domain-containing protein</fullName>
    </submittedName>
</protein>
<dbReference type="GO" id="GO:0071949">
    <property type="term" value="F:FAD binding"/>
    <property type="evidence" value="ECO:0007669"/>
    <property type="project" value="InterPro"/>
</dbReference>
<evidence type="ECO:0000256" key="1">
    <source>
        <dbReference type="ARBA" id="ARBA00005466"/>
    </source>
</evidence>
<evidence type="ECO:0000313" key="5">
    <source>
        <dbReference type="Proteomes" id="UP000308197"/>
    </source>
</evidence>
<dbReference type="Pfam" id="PF08031">
    <property type="entry name" value="BBE"/>
    <property type="match status" value="1"/>
</dbReference>
<reference evidence="4 5" key="1">
    <citation type="journal article" date="2019" name="Nat. Ecol. Evol.">
        <title>Megaphylogeny resolves global patterns of mushroom evolution.</title>
        <authorList>
            <person name="Varga T."/>
            <person name="Krizsan K."/>
            <person name="Foldi C."/>
            <person name="Dima B."/>
            <person name="Sanchez-Garcia M."/>
            <person name="Sanchez-Ramirez S."/>
            <person name="Szollosi G.J."/>
            <person name="Szarkandi J.G."/>
            <person name="Papp V."/>
            <person name="Albert L."/>
            <person name="Andreopoulos W."/>
            <person name="Angelini C."/>
            <person name="Antonin V."/>
            <person name="Barry K.W."/>
            <person name="Bougher N.L."/>
            <person name="Buchanan P."/>
            <person name="Buyck B."/>
            <person name="Bense V."/>
            <person name="Catcheside P."/>
            <person name="Chovatia M."/>
            <person name="Cooper J."/>
            <person name="Damon W."/>
            <person name="Desjardin D."/>
            <person name="Finy P."/>
            <person name="Geml J."/>
            <person name="Haridas S."/>
            <person name="Hughes K."/>
            <person name="Justo A."/>
            <person name="Karasinski D."/>
            <person name="Kautmanova I."/>
            <person name="Kiss B."/>
            <person name="Kocsube S."/>
            <person name="Kotiranta H."/>
            <person name="LaButti K.M."/>
            <person name="Lechner B.E."/>
            <person name="Liimatainen K."/>
            <person name="Lipzen A."/>
            <person name="Lukacs Z."/>
            <person name="Mihaltcheva S."/>
            <person name="Morgado L.N."/>
            <person name="Niskanen T."/>
            <person name="Noordeloos M.E."/>
            <person name="Ohm R.A."/>
            <person name="Ortiz-Santana B."/>
            <person name="Ovrebo C."/>
            <person name="Racz N."/>
            <person name="Riley R."/>
            <person name="Savchenko A."/>
            <person name="Shiryaev A."/>
            <person name="Soop K."/>
            <person name="Spirin V."/>
            <person name="Szebenyi C."/>
            <person name="Tomsovsky M."/>
            <person name="Tulloss R.E."/>
            <person name="Uehling J."/>
            <person name="Grigoriev I.V."/>
            <person name="Vagvolgyi C."/>
            <person name="Papp T."/>
            <person name="Martin F.M."/>
            <person name="Miettinen O."/>
            <person name="Hibbett D.S."/>
            <person name="Nagy L.G."/>
        </authorList>
    </citation>
    <scope>NUCLEOTIDE SEQUENCE [LARGE SCALE GENOMIC DNA]</scope>
    <source>
        <strain evidence="4 5">HHB13444</strain>
    </source>
</reference>
<dbReference type="Proteomes" id="UP000308197">
    <property type="component" value="Unassembled WGS sequence"/>
</dbReference>
<comment type="similarity">
    <text evidence="1">Belongs to the oxygen-dependent FAD-linked oxidoreductase family.</text>
</comment>
<proteinExistence type="inferred from homology"/>
<dbReference type="SUPFAM" id="SSF56176">
    <property type="entry name" value="FAD-binding/transporter-associated domain-like"/>
    <property type="match status" value="1"/>
</dbReference>
<keyword evidence="2" id="KW-0560">Oxidoreductase</keyword>
<dbReference type="Pfam" id="PF01565">
    <property type="entry name" value="FAD_binding_4"/>
    <property type="match status" value="1"/>
</dbReference>
<accession>A0A5C3PM52</accession>
<evidence type="ECO:0000313" key="4">
    <source>
        <dbReference type="EMBL" id="TFK90401.1"/>
    </source>
</evidence>
<dbReference type="Gene3D" id="3.30.465.10">
    <property type="match status" value="2"/>
</dbReference>
<organism evidence="4 5">
    <name type="scientific">Polyporus arcularius HHB13444</name>
    <dbReference type="NCBI Taxonomy" id="1314778"/>
    <lineage>
        <taxon>Eukaryota</taxon>
        <taxon>Fungi</taxon>
        <taxon>Dikarya</taxon>
        <taxon>Basidiomycota</taxon>
        <taxon>Agaricomycotina</taxon>
        <taxon>Agaricomycetes</taxon>
        <taxon>Polyporales</taxon>
        <taxon>Polyporaceae</taxon>
        <taxon>Polyporus</taxon>
    </lineage>
</organism>
<evidence type="ECO:0000259" key="3">
    <source>
        <dbReference type="PROSITE" id="PS51387"/>
    </source>
</evidence>